<protein>
    <recommendedName>
        <fullName evidence="4">Porin</fullName>
    </recommendedName>
</protein>
<dbReference type="RefSeq" id="WP_007546666.1">
    <property type="nucleotide sequence ID" value="NZ_ABZS01000064.1"/>
</dbReference>
<proteinExistence type="predicted"/>
<keyword evidence="3" id="KW-1185">Reference proteome</keyword>
<dbReference type="EMBL" id="ABZS01000064">
    <property type="protein sequence ID" value="EEP60687.1"/>
    <property type="molecule type" value="Genomic_DNA"/>
</dbReference>
<name>C4FJR6_9AQUI</name>
<feature type="chain" id="PRO_5002936064" description="Porin" evidence="1">
    <location>
        <begin position="21"/>
        <end position="439"/>
    </location>
</feature>
<organism evidence="2 3">
    <name type="scientific">Sulfurihydrogenibium yellowstonense SS-5</name>
    <dbReference type="NCBI Taxonomy" id="432331"/>
    <lineage>
        <taxon>Bacteria</taxon>
        <taxon>Pseudomonadati</taxon>
        <taxon>Aquificota</taxon>
        <taxon>Aquificia</taxon>
        <taxon>Aquificales</taxon>
        <taxon>Hydrogenothermaceae</taxon>
        <taxon>Sulfurihydrogenibium</taxon>
    </lineage>
</organism>
<dbReference type="Proteomes" id="UP000005540">
    <property type="component" value="Unassembled WGS sequence"/>
</dbReference>
<feature type="signal peptide" evidence="1">
    <location>
        <begin position="1"/>
        <end position="20"/>
    </location>
</feature>
<evidence type="ECO:0000256" key="1">
    <source>
        <dbReference type="SAM" id="SignalP"/>
    </source>
</evidence>
<reference evidence="2 3" key="1">
    <citation type="submission" date="2009-04" db="EMBL/GenBank/DDBJ databases">
        <authorList>
            <person name="Reysenbach A.-L."/>
            <person name="Heidelberg J.F."/>
            <person name="Nelson W.C."/>
        </authorList>
    </citation>
    <scope>NUCLEOTIDE SEQUENCE [LARGE SCALE GENOMIC DNA]</scope>
    <source>
        <strain evidence="2 3">SS-5</strain>
    </source>
</reference>
<evidence type="ECO:0008006" key="4">
    <source>
        <dbReference type="Google" id="ProtNLM"/>
    </source>
</evidence>
<sequence length="439" mass="47312">MKKVASAALLGAVILSPAYAVEITSLKDKDVGIDFGIQYRVMYNNSNIQSNNQYDFFRQRLRLNFDVKTQAGVGGFFQLEYRGGWGGSSPAFSDPRDAYAVNAFNRLQARGVRYGYLYFPAGPGTVLAGILPANDQVDQMLFSADWDLNIGGIAYAGKVGDIDYRLAYVRLVEGAFYRNTAVKDKDQHFLVLDLNSKLGGLNAGIHYYGTYGKICDPNSPNYPNSCTPSDFITLNQTWVGPTLTYKLDQVNLHAAVLANSGKIASTSNSGWLARLEGSTKLGPATLSLLGVYSTGKDNKKGFQTVHGLLGTNGYWAYTYIFTPHGPSDVNDFGLEPGNKGYGLTTVQAKVDFPITEGLSAQGVIGTFRSNKDMIDGNGNNVGKSLGTEAGVTLAANVGKHMTLEFGGAVASLGNAGKAMYNGDTKKSVNEIFSRLQLEF</sequence>
<accession>C4FJR6</accession>
<evidence type="ECO:0000313" key="2">
    <source>
        <dbReference type="EMBL" id="EEP60687.1"/>
    </source>
</evidence>
<comment type="caution">
    <text evidence="2">The sequence shown here is derived from an EMBL/GenBank/DDBJ whole genome shotgun (WGS) entry which is preliminary data.</text>
</comment>
<keyword evidence="1" id="KW-0732">Signal</keyword>
<gene>
    <name evidence="2" type="ORF">SULYE_0816</name>
</gene>
<evidence type="ECO:0000313" key="3">
    <source>
        <dbReference type="Proteomes" id="UP000005540"/>
    </source>
</evidence>
<dbReference type="AlphaFoldDB" id="C4FJR6"/>